<accession>A0ABS2N9G4</accession>
<sequence>MEDRLKNLQRSMKNTTFRQLDFTKRHMDDIHKKIQKQKEKEEDILLAVMQLLVQEKTGYELAKQLRSRGIQKFEDNEGFLYTLLHRLEHKGYLLSSWDDLEMKQYQLTKKGNKLLKKVEGSSLKKHVVLGTLLEVRL</sequence>
<dbReference type="RefSeq" id="WP_205168610.1">
    <property type="nucleotide sequence ID" value="NZ_JAFBDZ010000001.1"/>
</dbReference>
<keyword evidence="3" id="KW-1185">Reference proteome</keyword>
<name>A0ABS2N9G4_9BACI</name>
<evidence type="ECO:0000313" key="3">
    <source>
        <dbReference type="Proteomes" id="UP001646157"/>
    </source>
</evidence>
<feature type="domain" description="Transcription regulator PadR N-terminal" evidence="1">
    <location>
        <begin position="50"/>
        <end position="116"/>
    </location>
</feature>
<proteinExistence type="predicted"/>
<gene>
    <name evidence="2" type="ORF">JOC86_000991</name>
</gene>
<evidence type="ECO:0000313" key="2">
    <source>
        <dbReference type="EMBL" id="MBM7584454.1"/>
    </source>
</evidence>
<dbReference type="InterPro" id="IPR036388">
    <property type="entry name" value="WH-like_DNA-bd_sf"/>
</dbReference>
<comment type="caution">
    <text evidence="2">The sequence shown here is derived from an EMBL/GenBank/DDBJ whole genome shotgun (WGS) entry which is preliminary data.</text>
</comment>
<organism evidence="2 3">
    <name type="scientific">Rossellomorea pakistanensis</name>
    <dbReference type="NCBI Taxonomy" id="992288"/>
    <lineage>
        <taxon>Bacteria</taxon>
        <taxon>Bacillati</taxon>
        <taxon>Bacillota</taxon>
        <taxon>Bacilli</taxon>
        <taxon>Bacillales</taxon>
        <taxon>Bacillaceae</taxon>
        <taxon>Rossellomorea</taxon>
    </lineage>
</organism>
<dbReference type="InterPro" id="IPR005149">
    <property type="entry name" value="Tscrpt_reg_PadR_N"/>
</dbReference>
<dbReference type="Gene3D" id="1.10.10.10">
    <property type="entry name" value="Winged helix-like DNA-binding domain superfamily/Winged helix DNA-binding domain"/>
    <property type="match status" value="1"/>
</dbReference>
<dbReference type="EMBL" id="JAFBDZ010000001">
    <property type="protein sequence ID" value="MBM7584454.1"/>
    <property type="molecule type" value="Genomic_DNA"/>
</dbReference>
<evidence type="ECO:0000259" key="1">
    <source>
        <dbReference type="Pfam" id="PF03551"/>
    </source>
</evidence>
<dbReference type="Pfam" id="PF03551">
    <property type="entry name" value="PadR"/>
    <property type="match status" value="1"/>
</dbReference>
<dbReference type="InterPro" id="IPR036390">
    <property type="entry name" value="WH_DNA-bd_sf"/>
</dbReference>
<dbReference type="SUPFAM" id="SSF46785">
    <property type="entry name" value="Winged helix' DNA-binding domain"/>
    <property type="match status" value="1"/>
</dbReference>
<reference evidence="2 3" key="1">
    <citation type="submission" date="2021-01" db="EMBL/GenBank/DDBJ databases">
        <title>Genomic Encyclopedia of Type Strains, Phase IV (KMG-IV): sequencing the most valuable type-strain genomes for metagenomic binning, comparative biology and taxonomic classification.</title>
        <authorList>
            <person name="Goeker M."/>
        </authorList>
    </citation>
    <scope>NUCLEOTIDE SEQUENCE [LARGE SCALE GENOMIC DNA]</scope>
    <source>
        <strain evidence="2 3">DSM 24834</strain>
    </source>
</reference>
<dbReference type="Proteomes" id="UP001646157">
    <property type="component" value="Unassembled WGS sequence"/>
</dbReference>
<dbReference type="NCBIfam" id="NF006931">
    <property type="entry name" value="PRK09416.1"/>
    <property type="match status" value="1"/>
</dbReference>
<protein>
    <submittedName>
        <fullName evidence="2">Transcriptional regulator</fullName>
    </submittedName>
</protein>